<protein>
    <recommendedName>
        <fullName evidence="2">PiggyBac transposable element-derived protein domain-containing protein</fullName>
    </recommendedName>
</protein>
<feature type="domain" description="PiggyBac transposable element-derived protein" evidence="2">
    <location>
        <begin position="205"/>
        <end position="358"/>
    </location>
</feature>
<name>A0A4C1WUV7_EUMVA</name>
<evidence type="ECO:0000259" key="2">
    <source>
        <dbReference type="Pfam" id="PF13843"/>
    </source>
</evidence>
<feature type="compositionally biased region" description="Acidic residues" evidence="1">
    <location>
        <begin position="143"/>
        <end position="157"/>
    </location>
</feature>
<dbReference type="Pfam" id="PF13843">
    <property type="entry name" value="DDE_Tnp_1_7"/>
    <property type="match status" value="2"/>
</dbReference>
<gene>
    <name evidence="3" type="ORF">EVAR_35912_1</name>
</gene>
<comment type="caution">
    <text evidence="3">The sequence shown here is derived from an EMBL/GenBank/DDBJ whole genome shotgun (WGS) entry which is preliminary data.</text>
</comment>
<dbReference type="PANTHER" id="PTHR46599:SF3">
    <property type="entry name" value="PIGGYBAC TRANSPOSABLE ELEMENT-DERIVED PROTEIN 4"/>
    <property type="match status" value="1"/>
</dbReference>
<dbReference type="EMBL" id="BGZK01000651">
    <property type="protein sequence ID" value="GBP54650.1"/>
    <property type="molecule type" value="Genomic_DNA"/>
</dbReference>
<feature type="domain" description="PiggyBac transposable element-derived protein" evidence="2">
    <location>
        <begin position="1"/>
        <end position="73"/>
    </location>
</feature>
<accession>A0A4C1WUV7</accession>
<dbReference type="InterPro" id="IPR029526">
    <property type="entry name" value="PGBD"/>
</dbReference>
<dbReference type="OrthoDB" id="8191541at2759"/>
<keyword evidence="4" id="KW-1185">Reference proteome</keyword>
<evidence type="ECO:0000313" key="4">
    <source>
        <dbReference type="Proteomes" id="UP000299102"/>
    </source>
</evidence>
<dbReference type="AlphaFoldDB" id="A0A4C1WUV7"/>
<dbReference type="STRING" id="151549.A0A4C1WUV7"/>
<evidence type="ECO:0000313" key="3">
    <source>
        <dbReference type="EMBL" id="GBP54650.1"/>
    </source>
</evidence>
<dbReference type="PANTHER" id="PTHR46599">
    <property type="entry name" value="PIGGYBAC TRANSPOSABLE ELEMENT-DERIVED PROTEIN 4"/>
    <property type="match status" value="1"/>
</dbReference>
<proteinExistence type="predicted"/>
<dbReference type="Proteomes" id="UP000299102">
    <property type="component" value="Unassembled WGS sequence"/>
</dbReference>
<evidence type="ECO:0000256" key="1">
    <source>
        <dbReference type="SAM" id="MobiDB-lite"/>
    </source>
</evidence>
<sequence length="368" mass="41767">MSLCDDILNLGHTVATDNWYTSIDLAIELLNKDTYLVGIVRKNRRALPKNVVDAKLKPGELIAMENERGIYVLTFNVTGGNWCCIDGKMSRRLTENQIAQIIHDFSDSESEGIEDTAQENILEEVGDISDCESTHSEHNSASEIEESDDSSDTESAEDTSSNSFYGKNRFKWSKTPPHPSRTRQHNIIEERTGLKGPALSKNEMSPVETWELLLTNDIIQLIVQYTNQKLEAKYIPPLIRPYYAKNIDSYELRAYLGLLLLSAIFKSNHEDVRSLWASDYTGRDIFRGVMGLNRFLFIHFNITFDDLSTREQRKSTDKLALISEIFDKFIQNCSENYTCSDIRAIMSKLIDKEQSLPSSDEAGPSAPK</sequence>
<reference evidence="3 4" key="1">
    <citation type="journal article" date="2019" name="Commun. Biol.">
        <title>The bagworm genome reveals a unique fibroin gene that provides high tensile strength.</title>
        <authorList>
            <person name="Kono N."/>
            <person name="Nakamura H."/>
            <person name="Ohtoshi R."/>
            <person name="Tomita M."/>
            <person name="Numata K."/>
            <person name="Arakawa K."/>
        </authorList>
    </citation>
    <scope>NUCLEOTIDE SEQUENCE [LARGE SCALE GENOMIC DNA]</scope>
</reference>
<feature type="region of interest" description="Disordered" evidence="1">
    <location>
        <begin position="125"/>
        <end position="200"/>
    </location>
</feature>
<organism evidence="3 4">
    <name type="scientific">Eumeta variegata</name>
    <name type="common">Bagworm moth</name>
    <name type="synonym">Eumeta japonica</name>
    <dbReference type="NCBI Taxonomy" id="151549"/>
    <lineage>
        <taxon>Eukaryota</taxon>
        <taxon>Metazoa</taxon>
        <taxon>Ecdysozoa</taxon>
        <taxon>Arthropoda</taxon>
        <taxon>Hexapoda</taxon>
        <taxon>Insecta</taxon>
        <taxon>Pterygota</taxon>
        <taxon>Neoptera</taxon>
        <taxon>Endopterygota</taxon>
        <taxon>Lepidoptera</taxon>
        <taxon>Glossata</taxon>
        <taxon>Ditrysia</taxon>
        <taxon>Tineoidea</taxon>
        <taxon>Psychidae</taxon>
        <taxon>Oiketicinae</taxon>
        <taxon>Eumeta</taxon>
    </lineage>
</organism>